<dbReference type="Proteomes" id="UP001165302">
    <property type="component" value="Unassembled WGS sequence"/>
</dbReference>
<protein>
    <submittedName>
        <fullName evidence="1">DUF4843 domain-containing protein</fullName>
    </submittedName>
</protein>
<dbReference type="EMBL" id="JADEYP010000029">
    <property type="protein sequence ID" value="MCA5006236.1"/>
    <property type="molecule type" value="Genomic_DNA"/>
</dbReference>
<organism evidence="1 2">
    <name type="scientific">Sphingobacterium bovistauri</name>
    <dbReference type="NCBI Taxonomy" id="2781959"/>
    <lineage>
        <taxon>Bacteria</taxon>
        <taxon>Pseudomonadati</taxon>
        <taxon>Bacteroidota</taxon>
        <taxon>Sphingobacteriia</taxon>
        <taxon>Sphingobacteriales</taxon>
        <taxon>Sphingobacteriaceae</taxon>
        <taxon>Sphingobacterium</taxon>
    </lineage>
</organism>
<evidence type="ECO:0000313" key="2">
    <source>
        <dbReference type="Proteomes" id="UP001165302"/>
    </source>
</evidence>
<dbReference type="RefSeq" id="WP_225554599.1">
    <property type="nucleotide sequence ID" value="NZ_JADEYP010000029.1"/>
</dbReference>
<sequence>MKSLLQLTSCLVILMFFTRCKHEPMLYEGEEGLYFAVQFGPEWGDEKVWANQPVSPVEFINIAGNVDTIKLKVMITGALKDYDRPFVVNVVSDSTSAIQDENYNILSDELVIKANQNHGFVPIILYRTENIQKEKKELMLQIIPNDHFTIGLPIWKRLSGQWESTVAKGDFKADFHKVQISDFVSKPLRWIGQAPATTGIEGGWWGEFSEKKYRLICEHFDLVYEDFTTDARMPNAKRDVIREYMVRFLQSLYNQGTPILEEDGRLMWFSGVSWSSKIGVPYR</sequence>
<accession>A0ABS7ZA06</accession>
<comment type="caution">
    <text evidence="1">The sequence shown here is derived from an EMBL/GenBank/DDBJ whole genome shotgun (WGS) entry which is preliminary data.</text>
</comment>
<keyword evidence="2" id="KW-1185">Reference proteome</keyword>
<dbReference type="InterPro" id="IPR032299">
    <property type="entry name" value="DUF4843"/>
</dbReference>
<dbReference type="Pfam" id="PF16132">
    <property type="entry name" value="DUF4843"/>
    <property type="match status" value="1"/>
</dbReference>
<proteinExistence type="predicted"/>
<gene>
    <name evidence="1" type="ORF">IPZ78_13865</name>
</gene>
<name>A0ABS7ZA06_9SPHI</name>
<evidence type="ECO:0000313" key="1">
    <source>
        <dbReference type="EMBL" id="MCA5006236.1"/>
    </source>
</evidence>
<reference evidence="1" key="1">
    <citation type="submission" date="2020-10" db="EMBL/GenBank/DDBJ databases">
        <authorList>
            <person name="Lu T."/>
            <person name="Wang Q."/>
            <person name="Han X."/>
        </authorList>
    </citation>
    <scope>NUCLEOTIDE SEQUENCE</scope>
    <source>
        <strain evidence="1">WQ 366</strain>
    </source>
</reference>